<keyword evidence="2" id="KW-1185">Reference proteome</keyword>
<dbReference type="InterPro" id="IPR012347">
    <property type="entry name" value="Ferritin-like"/>
</dbReference>
<proteinExistence type="predicted"/>
<evidence type="ECO:0000313" key="1">
    <source>
        <dbReference type="EMBL" id="ACM34395.1"/>
    </source>
</evidence>
<sequence length="196" mass="20264">MNRSSFFLPPSSTSALLARRRTLGAAVLSASAVALLGGRDALAAGAKTDARQHEADVRILNTALAAEYEAVAAYQVGAESGLLTSGVLPLAQQFQGHHKEHADAIAGAVQKMGGKPVQANAQYGFPTDKLKAEADVLRFAAGLERGAVSAYLGAVPLFADRALAQEAASILGDEAMHWAVLRQALGEAPVPSAFMS</sequence>
<dbReference type="RefSeq" id="WP_015914247.1">
    <property type="nucleotide sequence ID" value="NC_011992.1"/>
</dbReference>
<accession>A0A9J9QB47</accession>
<dbReference type="Gene3D" id="1.20.1260.10">
    <property type="match status" value="1"/>
</dbReference>
<dbReference type="Proteomes" id="UP000000450">
    <property type="component" value="Chromosome"/>
</dbReference>
<evidence type="ECO:0008006" key="3">
    <source>
        <dbReference type="Google" id="ProtNLM"/>
    </source>
</evidence>
<dbReference type="AlphaFoldDB" id="A0A9J9QB47"/>
<dbReference type="InterPro" id="IPR009078">
    <property type="entry name" value="Ferritin-like_SF"/>
</dbReference>
<protein>
    <recommendedName>
        <fullName evidence="3">Ferritin-like domain-containing protein</fullName>
    </recommendedName>
</protein>
<dbReference type="KEGG" id="dia:Dtpsy_2962"/>
<organism evidence="1 2">
    <name type="scientific">Acidovorax ebreus (strain TPSY)</name>
    <name type="common">Diaphorobacter sp. (strain TPSY)</name>
    <dbReference type="NCBI Taxonomy" id="535289"/>
    <lineage>
        <taxon>Bacteria</taxon>
        <taxon>Pseudomonadati</taxon>
        <taxon>Pseudomonadota</taxon>
        <taxon>Betaproteobacteria</taxon>
        <taxon>Burkholderiales</taxon>
        <taxon>Comamonadaceae</taxon>
        <taxon>Diaphorobacter</taxon>
    </lineage>
</organism>
<evidence type="ECO:0000313" key="2">
    <source>
        <dbReference type="Proteomes" id="UP000000450"/>
    </source>
</evidence>
<dbReference type="EMBL" id="CP001392">
    <property type="protein sequence ID" value="ACM34395.1"/>
    <property type="molecule type" value="Genomic_DNA"/>
</dbReference>
<dbReference type="Pfam" id="PF13668">
    <property type="entry name" value="Ferritin_2"/>
    <property type="match status" value="1"/>
</dbReference>
<gene>
    <name evidence="1" type="ordered locus">Dtpsy_2962</name>
</gene>
<reference evidence="1 2" key="1">
    <citation type="journal article" date="2010" name="J. Bacteriol.">
        <title>Completed genome sequence of the anaerobic iron-oxidizing bacterium Acidovorax ebreus strain TPSY.</title>
        <authorList>
            <person name="Byrne-Bailey K.G."/>
            <person name="Weber K.A."/>
            <person name="Chair A.H."/>
            <person name="Bose S."/>
            <person name="Knox T."/>
            <person name="Spanbauer T.L."/>
            <person name="Chertkov O."/>
            <person name="Coates J.D."/>
        </authorList>
    </citation>
    <scope>NUCLEOTIDE SEQUENCE [LARGE SCALE GENOMIC DNA]</scope>
    <source>
        <strain evidence="1 2">TPSY</strain>
    </source>
</reference>
<dbReference type="CDD" id="cd00657">
    <property type="entry name" value="Ferritin_like"/>
    <property type="match status" value="1"/>
</dbReference>
<name>A0A9J9QB47_ACIET</name>
<dbReference type="SUPFAM" id="SSF47240">
    <property type="entry name" value="Ferritin-like"/>
    <property type="match status" value="1"/>
</dbReference>